<dbReference type="InterPro" id="IPR012334">
    <property type="entry name" value="Pectin_lyas_fold"/>
</dbReference>
<comment type="caution">
    <text evidence="11">The sequence shown here is derived from an EMBL/GenBank/DDBJ whole genome shotgun (WGS) entry which is preliminary data.</text>
</comment>
<evidence type="ECO:0000256" key="3">
    <source>
        <dbReference type="ARBA" id="ARBA00022512"/>
    </source>
</evidence>
<dbReference type="PANTHER" id="PTHR31375">
    <property type="match status" value="1"/>
</dbReference>
<sequence length="415" mass="45839">MGESPFAMTYGTEAVIPLEVGIPGIRTQGVENGTNDVLLARDLDLLEERKERATIQLAAYQQQLARAYNKRVNPREFQVGDLVLRKVIGNKKDPKKGKLGPNWEGPYGITSILGNGAYRLEDNDTEAFKTAWDMACLYESGVLLVPFSYSFMIQSTIFTGPCQSGFVFQVDGILMPPDGPDLWPDSNSKNQWLIFYRINEISLQGGGLIDRRGKKWWDLPCNPHKGANRTTLSGPCDSPIVSDDCVSIGSGYYDVDIRNLTCGSGHGISIGSLGNHNTRACVSNVMVRDTVIKQSDNGVRIKTWQGGHGAVSGIMFSNVHMENVRNPIMIDQFYCLSKDCSNQTTAVFVSDIIYTNIKGTYDIRAPPMRFACSDSVPSTNITLSDIELLSTIGEMVLDPFCWNAHVPVWHSLFST</sequence>
<dbReference type="EMBL" id="JACBKZ010000015">
    <property type="protein sequence ID" value="KAF5931475.1"/>
    <property type="molecule type" value="Genomic_DNA"/>
</dbReference>
<evidence type="ECO:0000256" key="10">
    <source>
        <dbReference type="SAM" id="Coils"/>
    </source>
</evidence>
<gene>
    <name evidence="11" type="ORF">HYC85_032348</name>
</gene>
<evidence type="ECO:0000256" key="2">
    <source>
        <dbReference type="ARBA" id="ARBA00008834"/>
    </source>
</evidence>
<feature type="active site" evidence="8">
    <location>
        <position position="266"/>
    </location>
</feature>
<evidence type="ECO:0000256" key="9">
    <source>
        <dbReference type="RuleBase" id="RU361169"/>
    </source>
</evidence>
<name>A0A7J7FT02_CAMSI</name>
<keyword evidence="6 9" id="KW-0326">Glycosidase</keyword>
<keyword evidence="4" id="KW-0964">Secreted</keyword>
<evidence type="ECO:0000256" key="7">
    <source>
        <dbReference type="ARBA" id="ARBA00023316"/>
    </source>
</evidence>
<dbReference type="InterPro" id="IPR011050">
    <property type="entry name" value="Pectin_lyase_fold/virulence"/>
</dbReference>
<organism evidence="11 12">
    <name type="scientific">Camellia sinensis</name>
    <name type="common">Tea plant</name>
    <name type="synonym">Thea sinensis</name>
    <dbReference type="NCBI Taxonomy" id="4442"/>
    <lineage>
        <taxon>Eukaryota</taxon>
        <taxon>Viridiplantae</taxon>
        <taxon>Streptophyta</taxon>
        <taxon>Embryophyta</taxon>
        <taxon>Tracheophyta</taxon>
        <taxon>Spermatophyta</taxon>
        <taxon>Magnoliopsida</taxon>
        <taxon>eudicotyledons</taxon>
        <taxon>Gunneridae</taxon>
        <taxon>Pentapetalae</taxon>
        <taxon>asterids</taxon>
        <taxon>Ericales</taxon>
        <taxon>Theaceae</taxon>
        <taxon>Camellia</taxon>
    </lineage>
</organism>
<protein>
    <recommendedName>
        <fullName evidence="13">Polygalacturonase</fullName>
    </recommendedName>
</protein>
<evidence type="ECO:0000256" key="4">
    <source>
        <dbReference type="ARBA" id="ARBA00022525"/>
    </source>
</evidence>
<dbReference type="AlphaFoldDB" id="A0A7J7FT02"/>
<keyword evidence="5 9" id="KW-0378">Hydrolase</keyword>
<reference evidence="11 12" key="2">
    <citation type="submission" date="2020-07" db="EMBL/GenBank/DDBJ databases">
        <title>Genome assembly of wild tea tree DASZ reveals pedigree and selection history of tea varieties.</title>
        <authorList>
            <person name="Zhang W."/>
        </authorList>
    </citation>
    <scope>NUCLEOTIDE SEQUENCE [LARGE SCALE GENOMIC DNA]</scope>
    <source>
        <strain evidence="12">cv. G240</strain>
        <tissue evidence="11">Leaf</tissue>
    </source>
</reference>
<keyword evidence="10" id="KW-0175">Coiled coil</keyword>
<feature type="coiled-coil region" evidence="10">
    <location>
        <begin position="43"/>
        <end position="70"/>
    </location>
</feature>
<evidence type="ECO:0000256" key="5">
    <source>
        <dbReference type="ARBA" id="ARBA00022801"/>
    </source>
</evidence>
<dbReference type="GO" id="GO:0005975">
    <property type="term" value="P:carbohydrate metabolic process"/>
    <property type="evidence" value="ECO:0007669"/>
    <property type="project" value="InterPro"/>
</dbReference>
<keyword evidence="7" id="KW-0961">Cell wall biogenesis/degradation</keyword>
<dbReference type="SUPFAM" id="SSF51126">
    <property type="entry name" value="Pectin lyase-like"/>
    <property type="match status" value="1"/>
</dbReference>
<keyword evidence="3" id="KW-0134">Cell wall</keyword>
<dbReference type="PROSITE" id="PS00502">
    <property type="entry name" value="POLYGALACTURONASE"/>
    <property type="match status" value="1"/>
</dbReference>
<dbReference type="Gene3D" id="2.160.20.10">
    <property type="entry name" value="Single-stranded right-handed beta-helix, Pectin lyase-like"/>
    <property type="match status" value="2"/>
</dbReference>
<dbReference type="GO" id="GO:0004650">
    <property type="term" value="F:polygalacturonase activity"/>
    <property type="evidence" value="ECO:0007669"/>
    <property type="project" value="InterPro"/>
</dbReference>
<comment type="similarity">
    <text evidence="2 9">Belongs to the glycosyl hydrolase 28 family.</text>
</comment>
<dbReference type="Pfam" id="PF00295">
    <property type="entry name" value="Glyco_hydro_28"/>
    <property type="match status" value="2"/>
</dbReference>
<proteinExistence type="inferred from homology"/>
<dbReference type="GO" id="GO:0071555">
    <property type="term" value="P:cell wall organization"/>
    <property type="evidence" value="ECO:0007669"/>
    <property type="project" value="UniProtKB-KW"/>
</dbReference>
<evidence type="ECO:0000256" key="1">
    <source>
        <dbReference type="ARBA" id="ARBA00004191"/>
    </source>
</evidence>
<evidence type="ECO:0000256" key="6">
    <source>
        <dbReference type="ARBA" id="ARBA00023295"/>
    </source>
</evidence>
<comment type="subcellular location">
    <subcellularLocation>
        <location evidence="1">Secreted</location>
        <location evidence="1">Cell wall</location>
    </subcellularLocation>
</comment>
<evidence type="ECO:0000313" key="11">
    <source>
        <dbReference type="EMBL" id="KAF5931475.1"/>
    </source>
</evidence>
<dbReference type="Proteomes" id="UP000593564">
    <property type="component" value="Unassembled WGS sequence"/>
</dbReference>
<evidence type="ECO:0008006" key="13">
    <source>
        <dbReference type="Google" id="ProtNLM"/>
    </source>
</evidence>
<accession>A0A7J7FT02</accession>
<reference evidence="12" key="1">
    <citation type="journal article" date="2020" name="Nat. Commun.">
        <title>Genome assembly of wild tea tree DASZ reveals pedigree and selection history of tea varieties.</title>
        <authorList>
            <person name="Zhang W."/>
            <person name="Zhang Y."/>
            <person name="Qiu H."/>
            <person name="Guo Y."/>
            <person name="Wan H."/>
            <person name="Zhang X."/>
            <person name="Scossa F."/>
            <person name="Alseekh S."/>
            <person name="Zhang Q."/>
            <person name="Wang P."/>
            <person name="Xu L."/>
            <person name="Schmidt M.H."/>
            <person name="Jia X."/>
            <person name="Li D."/>
            <person name="Zhu A."/>
            <person name="Guo F."/>
            <person name="Chen W."/>
            <person name="Ni D."/>
            <person name="Usadel B."/>
            <person name="Fernie A.R."/>
            <person name="Wen W."/>
        </authorList>
    </citation>
    <scope>NUCLEOTIDE SEQUENCE [LARGE SCALE GENOMIC DNA]</scope>
    <source>
        <strain evidence="12">cv. G240</strain>
    </source>
</reference>
<evidence type="ECO:0000256" key="8">
    <source>
        <dbReference type="PROSITE-ProRule" id="PRU10052"/>
    </source>
</evidence>
<keyword evidence="12" id="KW-1185">Reference proteome</keyword>
<evidence type="ECO:0000313" key="12">
    <source>
        <dbReference type="Proteomes" id="UP000593564"/>
    </source>
</evidence>
<dbReference type="InterPro" id="IPR000743">
    <property type="entry name" value="Glyco_hydro_28"/>
</dbReference>